<protein>
    <submittedName>
        <fullName evidence="9">Amino acid adenylation domain-containing protein</fullName>
    </submittedName>
</protein>
<dbReference type="InterPro" id="IPR042099">
    <property type="entry name" value="ANL_N_sf"/>
</dbReference>
<dbReference type="InterPro" id="IPR001242">
    <property type="entry name" value="Condensation_dom"/>
</dbReference>
<dbReference type="InterPro" id="IPR020806">
    <property type="entry name" value="PKS_PP-bd"/>
</dbReference>
<dbReference type="EMBL" id="JAAGKO020000050">
    <property type="protein sequence ID" value="MDI5966362.1"/>
    <property type="molecule type" value="Genomic_DNA"/>
</dbReference>
<dbReference type="CDD" id="cd17646">
    <property type="entry name" value="A_NRPS_AB3403-like"/>
    <property type="match status" value="1"/>
</dbReference>
<dbReference type="InterPro" id="IPR032821">
    <property type="entry name" value="PKS_assoc"/>
</dbReference>
<dbReference type="SUPFAM" id="SSF53474">
    <property type="entry name" value="alpha/beta-Hydrolases"/>
    <property type="match status" value="1"/>
</dbReference>
<dbReference type="InterPro" id="IPR009081">
    <property type="entry name" value="PP-bd_ACP"/>
</dbReference>
<feature type="domain" description="Carrier" evidence="7">
    <location>
        <begin position="1584"/>
        <end position="1658"/>
    </location>
</feature>
<dbReference type="PANTHER" id="PTHR45527">
    <property type="entry name" value="NONRIBOSOMAL PEPTIDE SYNTHETASE"/>
    <property type="match status" value="1"/>
</dbReference>
<dbReference type="InterPro" id="IPR016039">
    <property type="entry name" value="Thiolase-like"/>
</dbReference>
<reference evidence="9 10" key="1">
    <citation type="submission" date="2023-05" db="EMBL/GenBank/DDBJ databases">
        <title>Streptantibioticus silvisoli sp. nov., acidotolerant actinomycetes 1 from pine litter.</title>
        <authorList>
            <person name="Swiecimska M."/>
            <person name="Golinska P."/>
            <person name="Sangal V."/>
            <person name="Wachnowicz B."/>
            <person name="Goodfellow M."/>
        </authorList>
    </citation>
    <scope>NUCLEOTIDE SEQUENCE [LARGE SCALE GENOMIC DNA]</scope>
    <source>
        <strain evidence="9 10">SL54</strain>
    </source>
</reference>
<dbReference type="CDD" id="cd19531">
    <property type="entry name" value="LCL_NRPS-like"/>
    <property type="match status" value="1"/>
</dbReference>
<dbReference type="InterPro" id="IPR014030">
    <property type="entry name" value="Ketoacyl_synth_N"/>
</dbReference>
<dbReference type="SUPFAM" id="SSF53901">
    <property type="entry name" value="Thiolase-like"/>
    <property type="match status" value="1"/>
</dbReference>
<feature type="domain" description="Ketosynthase family 3 (KS3)" evidence="8">
    <location>
        <begin position="18"/>
        <end position="433"/>
    </location>
</feature>
<feature type="region of interest" description="Disordered" evidence="6">
    <location>
        <begin position="712"/>
        <end position="740"/>
    </location>
</feature>
<dbReference type="InterPro" id="IPR000873">
    <property type="entry name" value="AMP-dep_synth/lig_dom"/>
</dbReference>
<dbReference type="PROSITE" id="PS50075">
    <property type="entry name" value="CARRIER"/>
    <property type="match status" value="2"/>
</dbReference>
<dbReference type="InterPro" id="IPR006162">
    <property type="entry name" value="Ppantetheine_attach_site"/>
</dbReference>
<dbReference type="Pfam" id="PF13193">
    <property type="entry name" value="AMP-binding_C"/>
    <property type="match status" value="1"/>
</dbReference>
<dbReference type="InterPro" id="IPR018201">
    <property type="entry name" value="Ketoacyl_synth_AS"/>
</dbReference>
<dbReference type="InterPro" id="IPR025110">
    <property type="entry name" value="AMP-bd_C"/>
</dbReference>
<keyword evidence="10" id="KW-1185">Reference proteome</keyword>
<dbReference type="Gene3D" id="3.40.50.12780">
    <property type="entry name" value="N-terminal domain of ligase-like"/>
    <property type="match status" value="1"/>
</dbReference>
<dbReference type="Gene3D" id="3.40.47.10">
    <property type="match status" value="1"/>
</dbReference>
<comment type="cofactor">
    <cofactor evidence="1">
        <name>pantetheine 4'-phosphate</name>
        <dbReference type="ChEBI" id="CHEBI:47942"/>
    </cofactor>
</comment>
<dbReference type="InterPro" id="IPR010071">
    <property type="entry name" value="AA_adenyl_dom"/>
</dbReference>
<dbReference type="SUPFAM" id="SSF52777">
    <property type="entry name" value="CoA-dependent acyltransferases"/>
    <property type="match status" value="3"/>
</dbReference>
<evidence type="ECO:0000313" key="9">
    <source>
        <dbReference type="EMBL" id="MDI5966362.1"/>
    </source>
</evidence>
<dbReference type="PANTHER" id="PTHR45527:SF1">
    <property type="entry name" value="FATTY ACID SYNTHASE"/>
    <property type="match status" value="1"/>
</dbReference>
<dbReference type="SUPFAM" id="SSF47336">
    <property type="entry name" value="ACP-like"/>
    <property type="match status" value="2"/>
</dbReference>
<evidence type="ECO:0000256" key="5">
    <source>
        <dbReference type="ARBA" id="ARBA00023315"/>
    </source>
</evidence>
<dbReference type="Gene3D" id="2.30.38.10">
    <property type="entry name" value="Luciferase, Domain 3"/>
    <property type="match status" value="1"/>
</dbReference>
<gene>
    <name evidence="9" type="ORF">POF43_027145</name>
</gene>
<dbReference type="PROSITE" id="PS52004">
    <property type="entry name" value="KS3_2"/>
    <property type="match status" value="1"/>
</dbReference>
<dbReference type="InterPro" id="IPR036736">
    <property type="entry name" value="ACP-like_sf"/>
</dbReference>
<evidence type="ECO:0000259" key="7">
    <source>
        <dbReference type="PROSITE" id="PS50075"/>
    </source>
</evidence>
<dbReference type="Gene3D" id="3.30.300.30">
    <property type="match status" value="1"/>
</dbReference>
<dbReference type="InterPro" id="IPR014031">
    <property type="entry name" value="Ketoacyl_synth_C"/>
</dbReference>
<organism evidence="9 10">
    <name type="scientific">Streptantibioticus silvisoli</name>
    <dbReference type="NCBI Taxonomy" id="2705255"/>
    <lineage>
        <taxon>Bacteria</taxon>
        <taxon>Bacillati</taxon>
        <taxon>Actinomycetota</taxon>
        <taxon>Actinomycetes</taxon>
        <taxon>Kitasatosporales</taxon>
        <taxon>Streptomycetaceae</taxon>
        <taxon>Streptantibioticus</taxon>
    </lineage>
</organism>
<name>A0ABT6W8T7_9ACTN</name>
<keyword evidence="2" id="KW-0596">Phosphopantetheine</keyword>
<evidence type="ECO:0000256" key="2">
    <source>
        <dbReference type="ARBA" id="ARBA00022450"/>
    </source>
</evidence>
<dbReference type="InterPro" id="IPR023213">
    <property type="entry name" value="CAT-like_dom_sf"/>
</dbReference>
<evidence type="ECO:0000256" key="1">
    <source>
        <dbReference type="ARBA" id="ARBA00001957"/>
    </source>
</evidence>
<dbReference type="CDD" id="cd00833">
    <property type="entry name" value="PKS"/>
    <property type="match status" value="1"/>
</dbReference>
<keyword evidence="4" id="KW-0808">Transferase</keyword>
<dbReference type="Pfam" id="PF02801">
    <property type="entry name" value="Ketoacyl-synt_C"/>
    <property type="match status" value="1"/>
</dbReference>
<dbReference type="Pfam" id="PF00501">
    <property type="entry name" value="AMP-binding"/>
    <property type="match status" value="2"/>
</dbReference>
<dbReference type="RefSeq" id="WP_282704802.1">
    <property type="nucleotide sequence ID" value="NZ_JAAGKO020000050.1"/>
</dbReference>
<dbReference type="PROSITE" id="PS00606">
    <property type="entry name" value="KS3_1"/>
    <property type="match status" value="1"/>
</dbReference>
<dbReference type="Pfam" id="PF00550">
    <property type="entry name" value="PP-binding"/>
    <property type="match status" value="2"/>
</dbReference>
<evidence type="ECO:0000256" key="6">
    <source>
        <dbReference type="SAM" id="MobiDB-lite"/>
    </source>
</evidence>
<dbReference type="Gene3D" id="1.10.1240.100">
    <property type="match status" value="1"/>
</dbReference>
<keyword evidence="5" id="KW-0012">Acyltransferase</keyword>
<evidence type="ECO:0000256" key="3">
    <source>
        <dbReference type="ARBA" id="ARBA00022553"/>
    </source>
</evidence>
<dbReference type="PROSITE" id="PS00012">
    <property type="entry name" value="PHOSPHOPANTETHEINE"/>
    <property type="match status" value="1"/>
</dbReference>
<dbReference type="Gene3D" id="3.40.50.1820">
    <property type="entry name" value="alpha/beta hydrolase"/>
    <property type="match status" value="1"/>
</dbReference>
<dbReference type="Proteomes" id="UP001156398">
    <property type="component" value="Unassembled WGS sequence"/>
</dbReference>
<dbReference type="InterPro" id="IPR029058">
    <property type="entry name" value="AB_hydrolase_fold"/>
</dbReference>
<dbReference type="InterPro" id="IPR001031">
    <property type="entry name" value="Thioesterase"/>
</dbReference>
<accession>A0ABT6W8T7</accession>
<dbReference type="PROSITE" id="PS00455">
    <property type="entry name" value="AMP_BINDING"/>
    <property type="match status" value="1"/>
</dbReference>
<dbReference type="Pfam" id="PF16197">
    <property type="entry name" value="KAsynt_C_assoc"/>
    <property type="match status" value="1"/>
</dbReference>
<dbReference type="Pfam" id="PF00975">
    <property type="entry name" value="Thioesterase"/>
    <property type="match status" value="1"/>
</dbReference>
<dbReference type="Pfam" id="PF00668">
    <property type="entry name" value="Condensation"/>
    <property type="match status" value="1"/>
</dbReference>
<evidence type="ECO:0000313" key="10">
    <source>
        <dbReference type="Proteomes" id="UP001156398"/>
    </source>
</evidence>
<dbReference type="InterPro" id="IPR020845">
    <property type="entry name" value="AMP-binding_CS"/>
</dbReference>
<dbReference type="Gene3D" id="3.30.559.10">
    <property type="entry name" value="Chloramphenicol acetyltransferase-like domain"/>
    <property type="match status" value="1"/>
</dbReference>
<dbReference type="SMART" id="SM00825">
    <property type="entry name" value="PKS_KS"/>
    <property type="match status" value="1"/>
</dbReference>
<dbReference type="InterPro" id="IPR045851">
    <property type="entry name" value="AMP-bd_C_sf"/>
</dbReference>
<feature type="compositionally biased region" description="Low complexity" evidence="6">
    <location>
        <begin position="712"/>
        <end position="738"/>
    </location>
</feature>
<evidence type="ECO:0000259" key="8">
    <source>
        <dbReference type="PROSITE" id="PS52004"/>
    </source>
</evidence>
<evidence type="ECO:0000256" key="4">
    <source>
        <dbReference type="ARBA" id="ARBA00022679"/>
    </source>
</evidence>
<dbReference type="Gene3D" id="1.10.1200.10">
    <property type="entry name" value="ACP-like"/>
    <property type="match status" value="1"/>
</dbReference>
<dbReference type="Gene3D" id="3.30.559.30">
    <property type="entry name" value="Nonribosomal peptide synthetase, condensation domain"/>
    <property type="match status" value="2"/>
</dbReference>
<dbReference type="SMART" id="SM00823">
    <property type="entry name" value="PKS_PP"/>
    <property type="match status" value="2"/>
</dbReference>
<feature type="domain" description="Carrier" evidence="7">
    <location>
        <begin position="736"/>
        <end position="811"/>
    </location>
</feature>
<keyword evidence="3" id="KW-0597">Phosphoprotein</keyword>
<dbReference type="NCBIfam" id="TIGR01733">
    <property type="entry name" value="AA-adenyl-dom"/>
    <property type="match status" value="1"/>
</dbReference>
<dbReference type="InterPro" id="IPR020841">
    <property type="entry name" value="PKS_Beta-ketoAc_synthase_dom"/>
</dbReference>
<dbReference type="Pfam" id="PF00109">
    <property type="entry name" value="ketoacyl-synt"/>
    <property type="match status" value="1"/>
</dbReference>
<comment type="caution">
    <text evidence="9">The sequence shown here is derived from an EMBL/GenBank/DDBJ whole genome shotgun (WGS) entry which is preliminary data.</text>
</comment>
<dbReference type="Gene3D" id="3.30.70.3290">
    <property type="match status" value="1"/>
</dbReference>
<dbReference type="SUPFAM" id="SSF56801">
    <property type="entry name" value="Acetyl-CoA synthetase-like"/>
    <property type="match status" value="2"/>
</dbReference>
<dbReference type="Gene3D" id="3.40.50.980">
    <property type="match status" value="3"/>
</dbReference>
<proteinExistence type="predicted"/>
<sequence length="2565" mass="267119">MPTSAHSGPPAGTAAPAFEPIAVVGMAVRMPGAETAAELHALLSEGRDLVGPPPAGRLALSGLDPASGGHGRMSMVRGVEEFDREYFGITPAEAEAMDPHQRLTLQLACAAVENAGYRLSALSGSACGVFLAAPNRDYQRLVGDSDVLTLLGTQPSALAGRVSYLLGLHGPAVVLDTGCSSSLIALHYACRELALGSVDTALAGGLSLTPVLAAGDQSEGFSEVVSDDGVCRAFDADAAGTAPGEGGGVLLLKRLDRAVADGDTVHAVVRAVAVNHNGHRSNGFSAPGLTAQVEVVEQAWREAGIGLDRLTLLEAHGSGTRLGDMIEIEAAQRVLTAAGAGRHACAIGSVKTNLGHLGNAAGAAGLIKAILQVRHATRYRSLHFERPNPQLAAHGEPVRVSTETAPWTTDGPRVAGVSSFTLIGTNAHAVVEQAPPAARPPAGVPARPDLATVSARTPAALERLLAALRDWAPGLDPRDLPDALFVLNAGRDDHACRVAFPVTDAASLTAALRDARAPGRAAPRRRYVLVIGEPGDAPADPAAWSVFPAYRHAYDAGGDAVPAAVRHQYAAATALGALGVRPAVVLGTGRGRAVARALRGELPLADAWAEPFTPPRDAAARTRDVVARLAAGEPSAFRVLGQVDPAFDALAAAPHDLAAWQLPHAAALPAAVAALYCAGAVLDWDAWYAGRPHRRLELPTYPFEPTRCWPEATPAGARPAPAAATAATGTRTGEPGTPQDAETAVAGIFADALKIDGVDRESDYFDLGGNSVLGLSVLERVSKRFGVKLTLPALYESSTVSALAALIASRAARTATAPAPAGIPRIAAGGPYRPSHGQEALWFLDRFQPGTAVYNVPHDLHLDGPLDIAALRTALTALETRHISLRTRFVEVDGAPRVVLRPAGADDLLVHDLTALTDPAERTDRARELLRAAAAAPMDLATGPLYHKTLVRLAADDHVLLLVAHHSVYDGWTPQILDRDLWEFYDAALHGRRPELPELPVSYLDFAAWQRERLAGGRREELLRYWRAALDGVRPSALPTPLPRPAQLSGRGDGHRFTIPAPVMRRLKELSQAQRGSLFMTMLTALKTLLVRYGGEDDVVVGTTTAGRSHSDVLDLIGYFNNAVPLRTDLGGDPTFREALARVRRTVIDGIDHDELPFAMTVADLQPERDASRHPLFQIAYIHQNNANDARELSAGLRYRADRALFGGLPPGTAKWDLSLAVVEMAGTDEMDATFEFSVDLFDRATIVRLTDSYLTLLAGIAADPDTRLSALPLLPDDARGALLAAGRGPTATGPGVLSAAARPDAAARALAARLRARGVRPGDPVAGPATGAGAVTAFLGTLAAGAVHVPYDPDAPFVRQAAVLAAAAPKLLITTAGTGHAVPWPGETLALDGPAPAGAAQGADPAPAPAAAAVVLYAADGRALDGLVLDHRALAAAWGDPVAADLPDLLAALLRGHEPAGPGPLFAPSTPTGDPRWSALGTPAPGVRLRVLGPDLLPVPHGVVGDLYAAGTATGGGYRLPGREAPAGLLPDPDPERAGARMRATGRRARITAAGVVEVRDPAAATAPAPASAAPAAAPRAEAPEGPMEKSLAGIWAELLGCEPGRHDDFFALGGHSLMAMAVLSRISVEHGVRVPVSAFFDHPTPHLLAGVVEAAGGRVTRSPAVALQPRGTSTALFCLHPAGDNTLSFHAFARHFAPDVPLFGVRAEPPGAGATAEQRVAACVASIRATRPHGPYRLLGWEYGTVLAREAADLLAAAGERVDFVGLVETGGTAAPASTAWRGRVHRFRNPAAAPQDPVPATGAADTVVEVSEDLTAPLRRYARELAAAVRSVLPADPPAPPAAAPRLELYPDRPGAAAGGSATVRPFRLTEAVAGALGALPGRPPSAAGVLAAVAALMTGLTGEHDVVVGLRDAGTGECLPVRVDTGGDPDLGTLVKRAEAALAAAADQDLPPAAPGGRHPLVAVAVEIGDGAAGLETPHGALDLLWRVRAGEQGVSGALLCDAGRFTPRTAKRLVERWRRLLTALTAPGTTVDAVPLLDAAEERSLLHDGNDTARDREPGATVPSLIRRQAAATPRRTAVSLGAERLTYRELDDLAGRLADRLRAAGAGPESVVAVCAERSVELVVALLGTLYAGAAYLPLDPHYPPDRLAHMLRDSGAALLLTGPGAVPAIEDTGAERLPVDLAALRAAPAPAAAPGGAPLPDHPAYVIYTSGSTGRPKGVAVPHRGAVNRLLWAQEHTPLDAHDRVLQKTPMSFDVSVWEFFWPLIAGAAVVLAEPGAQRDAFALGDLIARERITTVHFVPSMLRLFLDVALPGQLDGLRRVVCSGEVLPPDVRDRLLAACPADLFNLYGPTEASVDVSVWDCRHDSALATVPIGRPVANTRLYVLDARLRPAPLGVPGELFVGGAGLARGYLGRPGQTAARFVADPFGGPGERLYRTGDRCRVTDGGVIEFLGRLDDQVKLRGLRVEPGEIEALLTAHPAVTAAVVVVAEVRPGTQRLEAHLTGTRGDRTQEELRAALAARLPAHMLPDRYVWREDFPLEASGKLSRRALAAEAGEGR</sequence>